<dbReference type="EMBL" id="GGEC01061769">
    <property type="protein sequence ID" value="MBX42253.1"/>
    <property type="molecule type" value="Transcribed_RNA"/>
</dbReference>
<keyword evidence="1" id="KW-0472">Membrane</keyword>
<reference evidence="2" key="1">
    <citation type="submission" date="2018-02" db="EMBL/GenBank/DDBJ databases">
        <title>Rhizophora mucronata_Transcriptome.</title>
        <authorList>
            <person name="Meera S.P."/>
            <person name="Sreeshan A."/>
            <person name="Augustine A."/>
        </authorList>
    </citation>
    <scope>NUCLEOTIDE SEQUENCE</scope>
    <source>
        <tissue evidence="2">Leaf</tissue>
    </source>
</reference>
<feature type="transmembrane region" description="Helical" evidence="1">
    <location>
        <begin position="12"/>
        <end position="31"/>
    </location>
</feature>
<protein>
    <submittedName>
        <fullName evidence="2">Uncharacterized protein</fullName>
    </submittedName>
</protein>
<proteinExistence type="predicted"/>
<evidence type="ECO:0000256" key="1">
    <source>
        <dbReference type="SAM" id="Phobius"/>
    </source>
</evidence>
<organism evidence="2">
    <name type="scientific">Rhizophora mucronata</name>
    <name type="common">Asiatic mangrove</name>
    <dbReference type="NCBI Taxonomy" id="61149"/>
    <lineage>
        <taxon>Eukaryota</taxon>
        <taxon>Viridiplantae</taxon>
        <taxon>Streptophyta</taxon>
        <taxon>Embryophyta</taxon>
        <taxon>Tracheophyta</taxon>
        <taxon>Spermatophyta</taxon>
        <taxon>Magnoliopsida</taxon>
        <taxon>eudicotyledons</taxon>
        <taxon>Gunneridae</taxon>
        <taxon>Pentapetalae</taxon>
        <taxon>rosids</taxon>
        <taxon>fabids</taxon>
        <taxon>Malpighiales</taxon>
        <taxon>Rhizophoraceae</taxon>
        <taxon>Rhizophora</taxon>
    </lineage>
</organism>
<keyword evidence="1" id="KW-1133">Transmembrane helix</keyword>
<keyword evidence="1" id="KW-0812">Transmembrane</keyword>
<dbReference type="AlphaFoldDB" id="A0A2P2NII6"/>
<evidence type="ECO:0000313" key="2">
    <source>
        <dbReference type="EMBL" id="MBX42253.1"/>
    </source>
</evidence>
<sequence length="37" mass="4352">MIHNNICIKRFMQITITGSMMFLVFLLNSCCNKPEEM</sequence>
<accession>A0A2P2NII6</accession>
<name>A0A2P2NII6_RHIMU</name>